<dbReference type="InterPro" id="IPR001128">
    <property type="entry name" value="Cyt_P450"/>
</dbReference>
<dbReference type="OrthoDB" id="1844152at2759"/>
<proteinExistence type="inferred from homology"/>
<dbReference type="Pfam" id="PF00067">
    <property type="entry name" value="p450"/>
    <property type="match status" value="1"/>
</dbReference>
<evidence type="ECO:0000256" key="3">
    <source>
        <dbReference type="ARBA" id="ARBA00022617"/>
    </source>
</evidence>
<dbReference type="InterPro" id="IPR017972">
    <property type="entry name" value="Cyt_P450_CS"/>
</dbReference>
<evidence type="ECO:0000256" key="9">
    <source>
        <dbReference type="RuleBase" id="RU000461"/>
    </source>
</evidence>
<keyword evidence="5 9" id="KW-0560">Oxidoreductase</keyword>
<evidence type="ECO:0000256" key="1">
    <source>
        <dbReference type="ARBA" id="ARBA00001971"/>
    </source>
</evidence>
<evidence type="ECO:0000256" key="8">
    <source>
        <dbReference type="PIRSR" id="PIRSR602403-1"/>
    </source>
</evidence>
<gene>
    <name evidence="11" type="ORF">BT63DRAFT_292443</name>
</gene>
<sequence>MLLKADILPGITLQTVLLTGFGIFALLLAHAIFTLWKESTPVAGGFPIIGQEKVDLFNFKSKMTFAIRGRSAVEAAFKQFKNKPFQIPYHSGPALVLPIEQFDQIRNNPDLDMTGAALQDFFPSYPAFKPMRVSATSNSLQTMINKKLTPSLALITEPVNEENNIAIPERWPATKDWTRTKFVDELTSLISQVSSRIFLGAPLCRDAEWIRVGKDFTIDTMIASYAMRFTPSILRPIVYPFLPPVKRLERTNNLARRIIQPEVDKRRANRAAALAKGEKIPKQLDTIDWLDDVVKSDPNYDYVGAQLSLTFAAIHTTSNTLGHLMYDVIEHSELIPELRQEIIDAYTEDGSWQKTTLYKLKLMDSVMKESQRLNVLSNLFITRYAKNAVTLEDGTVIPKRTRVFFPSLHMQSEEYYPQADQFDGRRFLNLRNQPGNANKYQFVTTSSEHAGFGHGQHSCPGRFFASNEIKLIFAHLLMKFDWKFIDGRPANPLPESNERVLDQNAEILYKSRTPEINF</sequence>
<dbReference type="GO" id="GO:0005506">
    <property type="term" value="F:iron ion binding"/>
    <property type="evidence" value="ECO:0007669"/>
    <property type="project" value="InterPro"/>
</dbReference>
<dbReference type="GO" id="GO:0020037">
    <property type="term" value="F:heme binding"/>
    <property type="evidence" value="ECO:0007669"/>
    <property type="project" value="InterPro"/>
</dbReference>
<dbReference type="SUPFAM" id="SSF48264">
    <property type="entry name" value="Cytochrome P450"/>
    <property type="match status" value="1"/>
</dbReference>
<dbReference type="InterPro" id="IPR036396">
    <property type="entry name" value="Cyt_P450_sf"/>
</dbReference>
<evidence type="ECO:0000256" key="6">
    <source>
        <dbReference type="ARBA" id="ARBA00023004"/>
    </source>
</evidence>
<dbReference type="EMBL" id="MU004237">
    <property type="protein sequence ID" value="KAF2667434.1"/>
    <property type="molecule type" value="Genomic_DNA"/>
</dbReference>
<feature type="transmembrane region" description="Helical" evidence="10">
    <location>
        <begin position="12"/>
        <end position="36"/>
    </location>
</feature>
<accession>A0A6A6U960</accession>
<dbReference type="PROSITE" id="PS00086">
    <property type="entry name" value="CYTOCHROME_P450"/>
    <property type="match status" value="1"/>
</dbReference>
<evidence type="ECO:0000313" key="11">
    <source>
        <dbReference type="EMBL" id="KAF2667434.1"/>
    </source>
</evidence>
<dbReference type="CDD" id="cd11041">
    <property type="entry name" value="CYP503A1-like"/>
    <property type="match status" value="1"/>
</dbReference>
<dbReference type="PANTHER" id="PTHR46206">
    <property type="entry name" value="CYTOCHROME P450"/>
    <property type="match status" value="1"/>
</dbReference>
<keyword evidence="3 8" id="KW-0349">Heme</keyword>
<organism evidence="11 12">
    <name type="scientific">Microthyrium microscopicum</name>
    <dbReference type="NCBI Taxonomy" id="703497"/>
    <lineage>
        <taxon>Eukaryota</taxon>
        <taxon>Fungi</taxon>
        <taxon>Dikarya</taxon>
        <taxon>Ascomycota</taxon>
        <taxon>Pezizomycotina</taxon>
        <taxon>Dothideomycetes</taxon>
        <taxon>Dothideomycetes incertae sedis</taxon>
        <taxon>Microthyriales</taxon>
        <taxon>Microthyriaceae</taxon>
        <taxon>Microthyrium</taxon>
    </lineage>
</organism>
<reference evidence="11" key="1">
    <citation type="journal article" date="2020" name="Stud. Mycol.">
        <title>101 Dothideomycetes genomes: a test case for predicting lifestyles and emergence of pathogens.</title>
        <authorList>
            <person name="Haridas S."/>
            <person name="Albert R."/>
            <person name="Binder M."/>
            <person name="Bloem J."/>
            <person name="Labutti K."/>
            <person name="Salamov A."/>
            <person name="Andreopoulos B."/>
            <person name="Baker S."/>
            <person name="Barry K."/>
            <person name="Bills G."/>
            <person name="Bluhm B."/>
            <person name="Cannon C."/>
            <person name="Castanera R."/>
            <person name="Culley D."/>
            <person name="Daum C."/>
            <person name="Ezra D."/>
            <person name="Gonzalez J."/>
            <person name="Henrissat B."/>
            <person name="Kuo A."/>
            <person name="Liang C."/>
            <person name="Lipzen A."/>
            <person name="Lutzoni F."/>
            <person name="Magnuson J."/>
            <person name="Mondo S."/>
            <person name="Nolan M."/>
            <person name="Ohm R."/>
            <person name="Pangilinan J."/>
            <person name="Park H.-J."/>
            <person name="Ramirez L."/>
            <person name="Alfaro M."/>
            <person name="Sun H."/>
            <person name="Tritt A."/>
            <person name="Yoshinaga Y."/>
            <person name="Zwiers L.-H."/>
            <person name="Turgeon B."/>
            <person name="Goodwin S."/>
            <person name="Spatafora J."/>
            <person name="Crous P."/>
            <person name="Grigoriev I."/>
        </authorList>
    </citation>
    <scope>NUCLEOTIDE SEQUENCE</scope>
    <source>
        <strain evidence="11">CBS 115976</strain>
    </source>
</reference>
<dbReference type="AlphaFoldDB" id="A0A6A6U960"/>
<dbReference type="Gene3D" id="1.10.630.10">
    <property type="entry name" value="Cytochrome P450"/>
    <property type="match status" value="1"/>
</dbReference>
<evidence type="ECO:0000256" key="4">
    <source>
        <dbReference type="ARBA" id="ARBA00022723"/>
    </source>
</evidence>
<name>A0A6A6U960_9PEZI</name>
<comment type="cofactor">
    <cofactor evidence="1 8">
        <name>heme</name>
        <dbReference type="ChEBI" id="CHEBI:30413"/>
    </cofactor>
</comment>
<dbReference type="PRINTS" id="PR00465">
    <property type="entry name" value="EP450IV"/>
</dbReference>
<keyword evidence="12" id="KW-1185">Reference proteome</keyword>
<comment type="similarity">
    <text evidence="2 9">Belongs to the cytochrome P450 family.</text>
</comment>
<keyword evidence="4 8" id="KW-0479">Metal-binding</keyword>
<dbReference type="PANTHER" id="PTHR46206:SF2">
    <property type="entry name" value="CYTOCHROME P450 MONOOXYGENASE AUSG-RELATED"/>
    <property type="match status" value="1"/>
</dbReference>
<evidence type="ECO:0000256" key="10">
    <source>
        <dbReference type="SAM" id="Phobius"/>
    </source>
</evidence>
<evidence type="ECO:0000313" key="12">
    <source>
        <dbReference type="Proteomes" id="UP000799302"/>
    </source>
</evidence>
<keyword evidence="10" id="KW-0812">Transmembrane</keyword>
<feature type="binding site" description="axial binding residue" evidence="8">
    <location>
        <position position="459"/>
    </location>
    <ligand>
        <name>heme</name>
        <dbReference type="ChEBI" id="CHEBI:30413"/>
    </ligand>
    <ligandPart>
        <name>Fe</name>
        <dbReference type="ChEBI" id="CHEBI:18248"/>
    </ligandPart>
</feature>
<keyword evidence="7 9" id="KW-0503">Monooxygenase</keyword>
<keyword evidence="6 8" id="KW-0408">Iron</keyword>
<evidence type="ECO:0000256" key="5">
    <source>
        <dbReference type="ARBA" id="ARBA00023002"/>
    </source>
</evidence>
<evidence type="ECO:0000256" key="2">
    <source>
        <dbReference type="ARBA" id="ARBA00010617"/>
    </source>
</evidence>
<protein>
    <submittedName>
        <fullName evidence="11">Cytochrome P450</fullName>
    </submittedName>
</protein>
<dbReference type="GO" id="GO:0004497">
    <property type="term" value="F:monooxygenase activity"/>
    <property type="evidence" value="ECO:0007669"/>
    <property type="project" value="UniProtKB-KW"/>
</dbReference>
<keyword evidence="10" id="KW-1133">Transmembrane helix</keyword>
<keyword evidence="10" id="KW-0472">Membrane</keyword>
<dbReference type="GO" id="GO:0016705">
    <property type="term" value="F:oxidoreductase activity, acting on paired donors, with incorporation or reduction of molecular oxygen"/>
    <property type="evidence" value="ECO:0007669"/>
    <property type="project" value="InterPro"/>
</dbReference>
<dbReference type="InterPro" id="IPR002403">
    <property type="entry name" value="Cyt_P450_E_grp-IV"/>
</dbReference>
<dbReference type="Proteomes" id="UP000799302">
    <property type="component" value="Unassembled WGS sequence"/>
</dbReference>
<evidence type="ECO:0000256" key="7">
    <source>
        <dbReference type="ARBA" id="ARBA00023033"/>
    </source>
</evidence>